<feature type="compositionally biased region" description="Basic and acidic residues" evidence="7">
    <location>
        <begin position="424"/>
        <end position="434"/>
    </location>
</feature>
<comment type="caution">
    <text evidence="9">The sequence shown here is derived from an EMBL/GenBank/DDBJ whole genome shotgun (WGS) entry which is preliminary data.</text>
</comment>
<evidence type="ECO:0000256" key="2">
    <source>
        <dbReference type="ARBA" id="ARBA00023125"/>
    </source>
</evidence>
<feature type="compositionally biased region" description="Polar residues" evidence="7">
    <location>
        <begin position="362"/>
        <end position="371"/>
    </location>
</feature>
<gene>
    <name evidence="9" type="ORF">HDU87_003334</name>
</gene>
<feature type="compositionally biased region" description="Polar residues" evidence="7">
    <location>
        <begin position="1"/>
        <end position="26"/>
    </location>
</feature>
<evidence type="ECO:0000313" key="10">
    <source>
        <dbReference type="Proteomes" id="UP001212152"/>
    </source>
</evidence>
<evidence type="ECO:0000313" key="9">
    <source>
        <dbReference type="EMBL" id="KAJ3178779.1"/>
    </source>
</evidence>
<keyword evidence="2 5" id="KW-0238">DNA-binding</keyword>
<dbReference type="Pfam" id="PF00046">
    <property type="entry name" value="Homeodomain"/>
    <property type="match status" value="1"/>
</dbReference>
<organism evidence="9 10">
    <name type="scientific">Geranomyces variabilis</name>
    <dbReference type="NCBI Taxonomy" id="109894"/>
    <lineage>
        <taxon>Eukaryota</taxon>
        <taxon>Fungi</taxon>
        <taxon>Fungi incertae sedis</taxon>
        <taxon>Chytridiomycota</taxon>
        <taxon>Chytridiomycota incertae sedis</taxon>
        <taxon>Chytridiomycetes</taxon>
        <taxon>Spizellomycetales</taxon>
        <taxon>Powellomycetaceae</taxon>
        <taxon>Geranomyces</taxon>
    </lineage>
</organism>
<dbReference type="GO" id="GO:0030154">
    <property type="term" value="P:cell differentiation"/>
    <property type="evidence" value="ECO:0007669"/>
    <property type="project" value="TreeGrafter"/>
</dbReference>
<keyword evidence="10" id="KW-1185">Reference proteome</keyword>
<evidence type="ECO:0000256" key="7">
    <source>
        <dbReference type="SAM" id="MobiDB-lite"/>
    </source>
</evidence>
<feature type="DNA-binding region" description="Homeobox" evidence="5">
    <location>
        <begin position="199"/>
        <end position="258"/>
    </location>
</feature>
<dbReference type="PANTHER" id="PTHR24324:SF5">
    <property type="entry name" value="HEMATOPOIETICALLY-EXPRESSED HOMEOBOX PROTEIN HHEX"/>
    <property type="match status" value="1"/>
</dbReference>
<dbReference type="InterPro" id="IPR017970">
    <property type="entry name" value="Homeobox_CS"/>
</dbReference>
<dbReference type="PANTHER" id="PTHR24324">
    <property type="entry name" value="HOMEOBOX PROTEIN HHEX"/>
    <property type="match status" value="1"/>
</dbReference>
<feature type="compositionally biased region" description="Polar residues" evidence="7">
    <location>
        <begin position="59"/>
        <end position="72"/>
    </location>
</feature>
<feature type="region of interest" description="Disordered" evidence="7">
    <location>
        <begin position="104"/>
        <end position="168"/>
    </location>
</feature>
<proteinExistence type="predicted"/>
<feature type="region of interest" description="Disordered" evidence="7">
    <location>
        <begin position="58"/>
        <end position="84"/>
    </location>
</feature>
<feature type="domain" description="Homeobox" evidence="8">
    <location>
        <begin position="197"/>
        <end position="257"/>
    </location>
</feature>
<keyword evidence="4 5" id="KW-0539">Nucleus</keyword>
<reference evidence="9" key="1">
    <citation type="submission" date="2020-05" db="EMBL/GenBank/DDBJ databases">
        <title>Phylogenomic resolution of chytrid fungi.</title>
        <authorList>
            <person name="Stajich J.E."/>
            <person name="Amses K."/>
            <person name="Simmons R."/>
            <person name="Seto K."/>
            <person name="Myers J."/>
            <person name="Bonds A."/>
            <person name="Quandt C.A."/>
            <person name="Barry K."/>
            <person name="Liu P."/>
            <person name="Grigoriev I."/>
            <person name="Longcore J.E."/>
            <person name="James T.Y."/>
        </authorList>
    </citation>
    <scope>NUCLEOTIDE SEQUENCE</scope>
    <source>
        <strain evidence="9">JEL0379</strain>
    </source>
</reference>
<comment type="subcellular location">
    <subcellularLocation>
        <location evidence="1 5 6">Nucleus</location>
    </subcellularLocation>
</comment>
<dbReference type="SMART" id="SM00389">
    <property type="entry name" value="HOX"/>
    <property type="match status" value="1"/>
</dbReference>
<feature type="region of interest" description="Disordered" evidence="7">
    <location>
        <begin position="254"/>
        <end position="334"/>
    </location>
</feature>
<dbReference type="PROSITE" id="PS00027">
    <property type="entry name" value="HOMEOBOX_1"/>
    <property type="match status" value="1"/>
</dbReference>
<feature type="region of interest" description="Disordered" evidence="7">
    <location>
        <begin position="422"/>
        <end position="449"/>
    </location>
</feature>
<dbReference type="PROSITE" id="PS50071">
    <property type="entry name" value="HOMEOBOX_2"/>
    <property type="match status" value="1"/>
</dbReference>
<evidence type="ECO:0000256" key="4">
    <source>
        <dbReference type="ARBA" id="ARBA00023242"/>
    </source>
</evidence>
<name>A0AAD5TKY7_9FUNG</name>
<sequence length="488" mass="51327">MVDAFSNTLRHTSPTTGEEANGSASPLSARKPRTRAPSVMDMNFLVNDADVEPGDLASAQHQSLSTTPSMATPSPEPVAAAQPSPPIMINSLAESAKVCRLVTRERRKPNSSANDSQVRENRVPVLQPAPSAVSFKTRSRQRTRVAQQQAKTTATSPTAPASPPSSLVLLTPVASPRGLNQQAQALPITMAMAMQALPAVRKRSRINTDQLAILNAVFSHTFFPTTEIRLAIARETGLSARTVQVWFQNRRQQWRARNGSPPAVGGEATRPEGDGGETAANGVPMEVENDQAGKPPPVKRVMIKATRGRPRLEDSARPPSTTPARAPKPQPVPPAAVVAAPACARCSPPPAGNGATAAATSEIPNSTSCGCSSPDPTPSQLPVHIAGWPASSSPPAAHHLLLNYRPFRHARVVTIPDANGAKTLETDSSTRPDHTPPATPRAGPVPSEIITTRPTPYPFPTRSSSGVVPVTVPAANAAARRLALPPVV</sequence>
<feature type="compositionally biased region" description="Low complexity" evidence="7">
    <location>
        <begin position="144"/>
        <end position="168"/>
    </location>
</feature>
<dbReference type="GO" id="GO:0000981">
    <property type="term" value="F:DNA-binding transcription factor activity, RNA polymerase II-specific"/>
    <property type="evidence" value="ECO:0007669"/>
    <property type="project" value="InterPro"/>
</dbReference>
<protein>
    <recommendedName>
        <fullName evidence="8">Homeobox domain-containing protein</fullName>
    </recommendedName>
</protein>
<accession>A0AAD5TKY7</accession>
<dbReference type="GO" id="GO:0005634">
    <property type="term" value="C:nucleus"/>
    <property type="evidence" value="ECO:0007669"/>
    <property type="project" value="UniProtKB-SubCell"/>
</dbReference>
<dbReference type="Gene3D" id="1.10.10.60">
    <property type="entry name" value="Homeodomain-like"/>
    <property type="match status" value="1"/>
</dbReference>
<evidence type="ECO:0000256" key="1">
    <source>
        <dbReference type="ARBA" id="ARBA00004123"/>
    </source>
</evidence>
<dbReference type="AlphaFoldDB" id="A0AAD5TKY7"/>
<dbReference type="InterPro" id="IPR001356">
    <property type="entry name" value="HD"/>
</dbReference>
<dbReference type="SUPFAM" id="SSF46689">
    <property type="entry name" value="Homeodomain-like"/>
    <property type="match status" value="1"/>
</dbReference>
<evidence type="ECO:0000259" key="8">
    <source>
        <dbReference type="PROSITE" id="PS50071"/>
    </source>
</evidence>
<dbReference type="InterPro" id="IPR009057">
    <property type="entry name" value="Homeodomain-like_sf"/>
</dbReference>
<feature type="compositionally biased region" description="Low complexity" evidence="7">
    <location>
        <begin position="349"/>
        <end position="360"/>
    </location>
</feature>
<dbReference type="CDD" id="cd00086">
    <property type="entry name" value="homeodomain"/>
    <property type="match status" value="1"/>
</dbReference>
<evidence type="ECO:0000256" key="5">
    <source>
        <dbReference type="PROSITE-ProRule" id="PRU00108"/>
    </source>
</evidence>
<keyword evidence="3 5" id="KW-0371">Homeobox</keyword>
<feature type="region of interest" description="Disordered" evidence="7">
    <location>
        <begin position="1"/>
        <end position="39"/>
    </location>
</feature>
<dbReference type="EMBL" id="JADGJQ010000024">
    <property type="protein sequence ID" value="KAJ3178779.1"/>
    <property type="molecule type" value="Genomic_DNA"/>
</dbReference>
<evidence type="ECO:0000256" key="3">
    <source>
        <dbReference type="ARBA" id="ARBA00023155"/>
    </source>
</evidence>
<dbReference type="InterPro" id="IPR051000">
    <property type="entry name" value="Homeobox_DNA-bind_prot"/>
</dbReference>
<dbReference type="Proteomes" id="UP001212152">
    <property type="component" value="Unassembled WGS sequence"/>
</dbReference>
<feature type="region of interest" description="Disordered" evidence="7">
    <location>
        <begin position="349"/>
        <end position="378"/>
    </location>
</feature>
<dbReference type="GO" id="GO:0000978">
    <property type="term" value="F:RNA polymerase II cis-regulatory region sequence-specific DNA binding"/>
    <property type="evidence" value="ECO:0007669"/>
    <property type="project" value="TreeGrafter"/>
</dbReference>
<evidence type="ECO:0000256" key="6">
    <source>
        <dbReference type="RuleBase" id="RU000682"/>
    </source>
</evidence>